<protein>
    <recommendedName>
        <fullName evidence="6">RNA polymerase sigma-70 region 2 domain-containing protein</fullName>
    </recommendedName>
</protein>
<name>A0A1T3NIE9_9ACTN</name>
<dbReference type="PANTHER" id="PTHR43133:SF8">
    <property type="entry name" value="RNA POLYMERASE SIGMA FACTOR HI_1459-RELATED"/>
    <property type="match status" value="1"/>
</dbReference>
<sequence length="210" mass="23467">MLGGGAAVNEVRAYERVYERYYRKVLAAAEERVGTDGAPDVASEVFLVLWRRWAELGDRHTLLPWLQRACAGVAANQVRRRRREARLQNFLESLPEAEVPEDVADLVYERATLLAAWESLRPPDREILTVHVLPDHDCSTQCASSTSRSRLSRARARLADALREYDSDSSNPPTVKDAGNRMDRRPGVPDGHAAGSPASLGEYHHVRGKK</sequence>
<keyword evidence="2" id="KW-0731">Sigma factor</keyword>
<comment type="caution">
    <text evidence="7">The sequence shown here is derived from an EMBL/GenBank/DDBJ whole genome shotgun (WGS) entry which is preliminary data.</text>
</comment>
<feature type="compositionally biased region" description="Basic and acidic residues" evidence="5">
    <location>
        <begin position="178"/>
        <end position="187"/>
    </location>
</feature>
<feature type="domain" description="RNA polymerase sigma-70 region 2" evidence="6">
    <location>
        <begin position="18"/>
        <end position="83"/>
    </location>
</feature>
<evidence type="ECO:0000313" key="8">
    <source>
        <dbReference type="Proteomes" id="UP000190037"/>
    </source>
</evidence>
<dbReference type="InterPro" id="IPR039425">
    <property type="entry name" value="RNA_pol_sigma-70-like"/>
</dbReference>
<proteinExistence type="predicted"/>
<dbReference type="GO" id="GO:0016987">
    <property type="term" value="F:sigma factor activity"/>
    <property type="evidence" value="ECO:0007669"/>
    <property type="project" value="UniProtKB-KW"/>
</dbReference>
<dbReference type="GO" id="GO:0006352">
    <property type="term" value="P:DNA-templated transcription initiation"/>
    <property type="evidence" value="ECO:0007669"/>
    <property type="project" value="InterPro"/>
</dbReference>
<dbReference type="EMBL" id="MWQN01000005">
    <property type="protein sequence ID" value="OPC76656.1"/>
    <property type="molecule type" value="Genomic_DNA"/>
</dbReference>
<keyword evidence="4" id="KW-0804">Transcription</keyword>
<feature type="region of interest" description="Disordered" evidence="5">
    <location>
        <begin position="162"/>
        <end position="210"/>
    </location>
</feature>
<dbReference type="InterPro" id="IPR007627">
    <property type="entry name" value="RNA_pol_sigma70_r2"/>
</dbReference>
<accession>A0A1T3NIE9</accession>
<dbReference type="PANTHER" id="PTHR43133">
    <property type="entry name" value="RNA POLYMERASE ECF-TYPE SIGMA FACTO"/>
    <property type="match status" value="1"/>
</dbReference>
<evidence type="ECO:0000256" key="2">
    <source>
        <dbReference type="ARBA" id="ARBA00023082"/>
    </source>
</evidence>
<dbReference type="Pfam" id="PF04542">
    <property type="entry name" value="Sigma70_r2"/>
    <property type="match status" value="1"/>
</dbReference>
<dbReference type="Gene3D" id="1.10.1740.10">
    <property type="match status" value="1"/>
</dbReference>
<evidence type="ECO:0000259" key="6">
    <source>
        <dbReference type="Pfam" id="PF04542"/>
    </source>
</evidence>
<evidence type="ECO:0000256" key="1">
    <source>
        <dbReference type="ARBA" id="ARBA00023015"/>
    </source>
</evidence>
<evidence type="ECO:0000256" key="4">
    <source>
        <dbReference type="ARBA" id="ARBA00023163"/>
    </source>
</evidence>
<keyword evidence="1" id="KW-0805">Transcription regulation</keyword>
<keyword evidence="3" id="KW-0238">DNA-binding</keyword>
<evidence type="ECO:0000256" key="5">
    <source>
        <dbReference type="SAM" id="MobiDB-lite"/>
    </source>
</evidence>
<evidence type="ECO:0000256" key="3">
    <source>
        <dbReference type="ARBA" id="ARBA00023125"/>
    </source>
</evidence>
<reference evidence="7 8" key="1">
    <citation type="submission" date="2017-03" db="EMBL/GenBank/DDBJ databases">
        <title>Draft genome sequence of Streptomyces scabrisporus NF3, endophyte isolated from Amphipterygium adstringens.</title>
        <authorList>
            <person name="Vazquez M."/>
            <person name="Ceapa C.D."/>
            <person name="Rodriguez Luna D."/>
            <person name="Sanchez Esquivel S."/>
        </authorList>
    </citation>
    <scope>NUCLEOTIDE SEQUENCE [LARGE SCALE GENOMIC DNA]</scope>
    <source>
        <strain evidence="7 8">NF3</strain>
    </source>
</reference>
<organism evidence="7 8">
    <name type="scientific">Embleya scabrispora</name>
    <dbReference type="NCBI Taxonomy" id="159449"/>
    <lineage>
        <taxon>Bacteria</taxon>
        <taxon>Bacillati</taxon>
        <taxon>Actinomycetota</taxon>
        <taxon>Actinomycetes</taxon>
        <taxon>Kitasatosporales</taxon>
        <taxon>Streptomycetaceae</taxon>
        <taxon>Embleya</taxon>
    </lineage>
</organism>
<dbReference type="STRING" id="159449.B4N89_45025"/>
<keyword evidence="8" id="KW-1185">Reference proteome</keyword>
<dbReference type="Proteomes" id="UP000190037">
    <property type="component" value="Unassembled WGS sequence"/>
</dbReference>
<evidence type="ECO:0000313" key="7">
    <source>
        <dbReference type="EMBL" id="OPC76656.1"/>
    </source>
</evidence>
<dbReference type="AlphaFoldDB" id="A0A1T3NIE9"/>
<gene>
    <name evidence="7" type="ORF">B4N89_45025</name>
</gene>
<dbReference type="InterPro" id="IPR013325">
    <property type="entry name" value="RNA_pol_sigma_r2"/>
</dbReference>
<dbReference type="SUPFAM" id="SSF88946">
    <property type="entry name" value="Sigma2 domain of RNA polymerase sigma factors"/>
    <property type="match status" value="1"/>
</dbReference>
<dbReference type="GO" id="GO:0003677">
    <property type="term" value="F:DNA binding"/>
    <property type="evidence" value="ECO:0007669"/>
    <property type="project" value="UniProtKB-KW"/>
</dbReference>